<keyword evidence="9" id="KW-0472">Membrane</keyword>
<evidence type="ECO:0000256" key="5">
    <source>
        <dbReference type="ARBA" id="ARBA00022777"/>
    </source>
</evidence>
<keyword evidence="2" id="KW-0723">Serine/threonine-protein kinase</keyword>
<gene>
    <name evidence="11" type="ORF">WN944_015297</name>
</gene>
<dbReference type="Gene3D" id="3.80.10.10">
    <property type="entry name" value="Ribonuclease Inhibitor"/>
    <property type="match status" value="1"/>
</dbReference>
<dbReference type="EC" id="2.7.11.1" evidence="1"/>
<dbReference type="PROSITE" id="PS50011">
    <property type="entry name" value="PROTEIN_KINASE_DOM"/>
    <property type="match status" value="1"/>
</dbReference>
<evidence type="ECO:0000259" key="10">
    <source>
        <dbReference type="PROSITE" id="PS50011"/>
    </source>
</evidence>
<dbReference type="InterPro" id="IPR000719">
    <property type="entry name" value="Prot_kinase_dom"/>
</dbReference>
<reference evidence="11 12" key="1">
    <citation type="submission" date="2024-05" db="EMBL/GenBank/DDBJ databases">
        <title>Haplotype-resolved chromosome-level genome assembly of Huyou (Citrus changshanensis).</title>
        <authorList>
            <person name="Miao C."/>
            <person name="Chen W."/>
            <person name="Wu Y."/>
            <person name="Wang L."/>
            <person name="Zhao S."/>
            <person name="Grierson D."/>
            <person name="Xu C."/>
            <person name="Chen K."/>
        </authorList>
    </citation>
    <scope>NUCLEOTIDE SEQUENCE [LARGE SCALE GENOMIC DNA]</scope>
    <source>
        <strain evidence="11">01-14</strain>
        <tissue evidence="11">Leaf</tissue>
    </source>
</reference>
<evidence type="ECO:0000313" key="12">
    <source>
        <dbReference type="Proteomes" id="UP001428341"/>
    </source>
</evidence>
<dbReference type="Proteomes" id="UP001428341">
    <property type="component" value="Unassembled WGS sequence"/>
</dbReference>
<keyword evidence="3" id="KW-0808">Transferase</keyword>
<evidence type="ECO:0000256" key="3">
    <source>
        <dbReference type="ARBA" id="ARBA00022679"/>
    </source>
</evidence>
<organism evidence="11 12">
    <name type="scientific">Citrus x changshan-huyou</name>
    <dbReference type="NCBI Taxonomy" id="2935761"/>
    <lineage>
        <taxon>Eukaryota</taxon>
        <taxon>Viridiplantae</taxon>
        <taxon>Streptophyta</taxon>
        <taxon>Embryophyta</taxon>
        <taxon>Tracheophyta</taxon>
        <taxon>Spermatophyta</taxon>
        <taxon>Magnoliopsida</taxon>
        <taxon>eudicotyledons</taxon>
        <taxon>Gunneridae</taxon>
        <taxon>Pentapetalae</taxon>
        <taxon>rosids</taxon>
        <taxon>malvids</taxon>
        <taxon>Sapindales</taxon>
        <taxon>Rutaceae</taxon>
        <taxon>Aurantioideae</taxon>
        <taxon>Citrus</taxon>
    </lineage>
</organism>
<dbReference type="PANTHER" id="PTHR48005:SF13">
    <property type="entry name" value="SERINE_THREONINE-PROTEIN KINASE DDB_G0278509-RELATED"/>
    <property type="match status" value="1"/>
</dbReference>
<comment type="catalytic activity">
    <reaction evidence="7">
        <text>L-threonyl-[protein] + ATP = O-phospho-L-threonyl-[protein] + ADP + H(+)</text>
        <dbReference type="Rhea" id="RHEA:46608"/>
        <dbReference type="Rhea" id="RHEA-COMP:11060"/>
        <dbReference type="Rhea" id="RHEA-COMP:11605"/>
        <dbReference type="ChEBI" id="CHEBI:15378"/>
        <dbReference type="ChEBI" id="CHEBI:30013"/>
        <dbReference type="ChEBI" id="CHEBI:30616"/>
        <dbReference type="ChEBI" id="CHEBI:61977"/>
        <dbReference type="ChEBI" id="CHEBI:456216"/>
        <dbReference type="EC" id="2.7.11.1"/>
    </reaction>
</comment>
<dbReference type="EMBL" id="JBCGBO010000005">
    <property type="protein sequence ID" value="KAK9200102.1"/>
    <property type="molecule type" value="Genomic_DNA"/>
</dbReference>
<name>A0AAP0M8S3_9ROSI</name>
<dbReference type="SUPFAM" id="SSF52058">
    <property type="entry name" value="L domain-like"/>
    <property type="match status" value="1"/>
</dbReference>
<evidence type="ECO:0000256" key="1">
    <source>
        <dbReference type="ARBA" id="ARBA00012513"/>
    </source>
</evidence>
<dbReference type="GO" id="GO:0004674">
    <property type="term" value="F:protein serine/threonine kinase activity"/>
    <property type="evidence" value="ECO:0007669"/>
    <property type="project" value="UniProtKB-KW"/>
</dbReference>
<protein>
    <recommendedName>
        <fullName evidence="1">non-specific serine/threonine protein kinase</fullName>
        <ecNumber evidence="1">2.7.11.1</ecNumber>
    </recommendedName>
</protein>
<keyword evidence="4" id="KW-0547">Nucleotide-binding</keyword>
<dbReference type="InterPro" id="IPR011009">
    <property type="entry name" value="Kinase-like_dom_sf"/>
</dbReference>
<evidence type="ECO:0000256" key="8">
    <source>
        <dbReference type="ARBA" id="ARBA00048679"/>
    </source>
</evidence>
<feature type="transmembrane region" description="Helical" evidence="9">
    <location>
        <begin position="86"/>
        <end position="107"/>
    </location>
</feature>
<dbReference type="PANTHER" id="PTHR48005">
    <property type="entry name" value="LEUCINE RICH REPEAT KINASE 2"/>
    <property type="match status" value="1"/>
</dbReference>
<dbReference type="InterPro" id="IPR051420">
    <property type="entry name" value="Ser_Thr_Kinases_DiverseReg"/>
</dbReference>
<dbReference type="Gene3D" id="1.10.510.10">
    <property type="entry name" value="Transferase(Phosphotransferase) domain 1"/>
    <property type="match status" value="1"/>
</dbReference>
<keyword evidence="9" id="KW-1133">Transmembrane helix</keyword>
<evidence type="ECO:0000256" key="7">
    <source>
        <dbReference type="ARBA" id="ARBA00047899"/>
    </source>
</evidence>
<dbReference type="InterPro" id="IPR032675">
    <property type="entry name" value="LRR_dom_sf"/>
</dbReference>
<comment type="caution">
    <text evidence="11">The sequence shown here is derived from an EMBL/GenBank/DDBJ whole genome shotgun (WGS) entry which is preliminary data.</text>
</comment>
<comment type="catalytic activity">
    <reaction evidence="8">
        <text>L-seryl-[protein] + ATP = O-phospho-L-seryl-[protein] + ADP + H(+)</text>
        <dbReference type="Rhea" id="RHEA:17989"/>
        <dbReference type="Rhea" id="RHEA-COMP:9863"/>
        <dbReference type="Rhea" id="RHEA-COMP:11604"/>
        <dbReference type="ChEBI" id="CHEBI:15378"/>
        <dbReference type="ChEBI" id="CHEBI:29999"/>
        <dbReference type="ChEBI" id="CHEBI:30616"/>
        <dbReference type="ChEBI" id="CHEBI:83421"/>
        <dbReference type="ChEBI" id="CHEBI:456216"/>
        <dbReference type="EC" id="2.7.11.1"/>
    </reaction>
</comment>
<dbReference type="SUPFAM" id="SSF56112">
    <property type="entry name" value="Protein kinase-like (PK-like)"/>
    <property type="match status" value="1"/>
</dbReference>
<evidence type="ECO:0000313" key="11">
    <source>
        <dbReference type="EMBL" id="KAK9200102.1"/>
    </source>
</evidence>
<evidence type="ECO:0000256" key="9">
    <source>
        <dbReference type="SAM" id="Phobius"/>
    </source>
</evidence>
<dbReference type="GO" id="GO:0005524">
    <property type="term" value="F:ATP binding"/>
    <property type="evidence" value="ECO:0007669"/>
    <property type="project" value="UniProtKB-KW"/>
</dbReference>
<keyword evidence="6" id="KW-0067">ATP-binding</keyword>
<keyword evidence="9" id="KW-0812">Transmembrane</keyword>
<evidence type="ECO:0000256" key="4">
    <source>
        <dbReference type="ARBA" id="ARBA00022741"/>
    </source>
</evidence>
<accession>A0AAP0M8S3</accession>
<feature type="domain" description="Protein kinase" evidence="10">
    <location>
        <begin position="1"/>
        <end position="272"/>
    </location>
</feature>
<proteinExistence type="predicted"/>
<keyword evidence="12" id="KW-1185">Reference proteome</keyword>
<evidence type="ECO:0000256" key="2">
    <source>
        <dbReference type="ARBA" id="ARBA00022527"/>
    </source>
</evidence>
<evidence type="ECO:0000256" key="6">
    <source>
        <dbReference type="ARBA" id="ARBA00022840"/>
    </source>
</evidence>
<dbReference type="AlphaFoldDB" id="A0AAP0M8S3"/>
<sequence length="272" mass="30437">MGKISSLSFLELKYNLVNGTIPSQLNSIETLQYLDVSHNHLSGTISDFLNEAFIGNKGLCSKLSGFPPCRIDTPSSYDSKKKTRNVSIGLVIKVFLPIVVLLVILLIGKRNKDDSEQAKEATKSLDIFFVWNFNGKTAFEELVEATEDFDIKYRPGTGSYGSVYKAELASDFADFGVARLLTPDSANITMLAGTYEYLAPEIDYTMIFTEKCDIYSFRVVALEVLLGRRLGDLSSSSSLSFDPKRMLIDVLDQRLSPPADRKIVRIMYMFQQ</sequence>
<keyword evidence="5" id="KW-0418">Kinase</keyword>